<sequence length="169" mass="20278">MKISQEEYDALESEIILEFAAKQSQEVLYQMIMEWNWDSSDSFLNWLVDNPLTDKSTILMIYWKSAPRYFKQFQNRNEVLKKQAYSINDFDFVEKVEKNYLNDFYNSSIFEFEPSFWADEYAEIKLVKPIPEIMFKKIHGKIVEHPSNFTEGCPPELDTLLEELYEKNH</sequence>
<name>A0ABP3UHJ1_9FLAO</name>
<reference evidence="3" key="1">
    <citation type="journal article" date="2019" name="Int. J. Syst. Evol. Microbiol.">
        <title>The Global Catalogue of Microorganisms (GCM) 10K type strain sequencing project: providing services to taxonomists for standard genome sequencing and annotation.</title>
        <authorList>
            <consortium name="The Broad Institute Genomics Platform"/>
            <consortium name="The Broad Institute Genome Sequencing Center for Infectious Disease"/>
            <person name="Wu L."/>
            <person name="Ma J."/>
        </authorList>
    </citation>
    <scope>NUCLEOTIDE SEQUENCE [LARGE SCALE GENOMIC DNA]</scope>
    <source>
        <strain evidence="3">JCM 15974</strain>
    </source>
</reference>
<accession>A0ABP3UHJ1</accession>
<evidence type="ECO:0000313" key="2">
    <source>
        <dbReference type="EMBL" id="GAA0732604.1"/>
    </source>
</evidence>
<evidence type="ECO:0000259" key="1">
    <source>
        <dbReference type="Pfam" id="PF14096"/>
    </source>
</evidence>
<proteinExistence type="predicted"/>
<keyword evidence="3" id="KW-1185">Reference proteome</keyword>
<organism evidence="2 3">
    <name type="scientific">Aquimarina litoralis</name>
    <dbReference type="NCBI Taxonomy" id="584605"/>
    <lineage>
        <taxon>Bacteria</taxon>
        <taxon>Pseudomonadati</taxon>
        <taxon>Bacteroidota</taxon>
        <taxon>Flavobacteriia</taxon>
        <taxon>Flavobacteriales</taxon>
        <taxon>Flavobacteriaceae</taxon>
        <taxon>Aquimarina</taxon>
    </lineage>
</organism>
<dbReference type="EMBL" id="BAAAGE010000007">
    <property type="protein sequence ID" value="GAA0732604.1"/>
    <property type="molecule type" value="Genomic_DNA"/>
</dbReference>
<dbReference type="Proteomes" id="UP001501758">
    <property type="component" value="Unassembled WGS sequence"/>
</dbReference>
<dbReference type="InterPro" id="IPR025369">
    <property type="entry name" value="DUF4274"/>
</dbReference>
<feature type="domain" description="DUF4274" evidence="1">
    <location>
        <begin position="23"/>
        <end position="101"/>
    </location>
</feature>
<comment type="caution">
    <text evidence="2">The sequence shown here is derived from an EMBL/GenBank/DDBJ whole genome shotgun (WGS) entry which is preliminary data.</text>
</comment>
<protein>
    <recommendedName>
        <fullName evidence="1">DUF4274 domain-containing protein</fullName>
    </recommendedName>
</protein>
<dbReference type="Pfam" id="PF14096">
    <property type="entry name" value="DUF4274"/>
    <property type="match status" value="1"/>
</dbReference>
<evidence type="ECO:0000313" key="3">
    <source>
        <dbReference type="Proteomes" id="UP001501758"/>
    </source>
</evidence>
<gene>
    <name evidence="2" type="ORF">GCM10009430_45900</name>
</gene>
<dbReference type="RefSeq" id="WP_343914582.1">
    <property type="nucleotide sequence ID" value="NZ_BAAAGE010000007.1"/>
</dbReference>